<dbReference type="Gene3D" id="3.20.20.80">
    <property type="entry name" value="Glycosidases"/>
    <property type="match status" value="1"/>
</dbReference>
<keyword evidence="3" id="KW-1185">Reference proteome</keyword>
<keyword evidence="1" id="KW-0732">Signal</keyword>
<dbReference type="Gene3D" id="2.60.120.260">
    <property type="entry name" value="Galactose-binding domain-like"/>
    <property type="match status" value="1"/>
</dbReference>
<dbReference type="PANTHER" id="PTHR12631:SF10">
    <property type="entry name" value="BETA-XYLOSIDASE-LIKE PROTEIN-RELATED"/>
    <property type="match status" value="1"/>
</dbReference>
<evidence type="ECO:0000313" key="3">
    <source>
        <dbReference type="Proteomes" id="UP001267290"/>
    </source>
</evidence>
<name>A0ABU1NXR8_9BACL</name>
<dbReference type="EMBL" id="JAVDSB010000005">
    <property type="protein sequence ID" value="MDR6552260.1"/>
    <property type="molecule type" value="Genomic_DNA"/>
</dbReference>
<dbReference type="InterPro" id="IPR051923">
    <property type="entry name" value="Glycosyl_Hydrolase_39"/>
</dbReference>
<dbReference type="SUPFAM" id="SSF81296">
    <property type="entry name" value="E set domains"/>
    <property type="match status" value="2"/>
</dbReference>
<comment type="caution">
    <text evidence="2">The sequence shown here is derived from an EMBL/GenBank/DDBJ whole genome shotgun (WGS) entry which is preliminary data.</text>
</comment>
<organism evidence="2 3">
    <name type="scientific">Paenibacillus qinlingensis</name>
    <dbReference type="NCBI Taxonomy" id="1837343"/>
    <lineage>
        <taxon>Bacteria</taxon>
        <taxon>Bacillati</taxon>
        <taxon>Bacillota</taxon>
        <taxon>Bacilli</taxon>
        <taxon>Bacillales</taxon>
        <taxon>Paenibacillaceae</taxon>
        <taxon>Paenibacillus</taxon>
    </lineage>
</organism>
<dbReference type="PANTHER" id="PTHR12631">
    <property type="entry name" value="ALPHA-L-IDURONIDASE"/>
    <property type="match status" value="1"/>
</dbReference>
<dbReference type="RefSeq" id="WP_310499802.1">
    <property type="nucleotide sequence ID" value="NZ_JAVDSB010000005.1"/>
</dbReference>
<dbReference type="InterPro" id="IPR013783">
    <property type="entry name" value="Ig-like_fold"/>
</dbReference>
<evidence type="ECO:0000313" key="2">
    <source>
        <dbReference type="EMBL" id="MDR6552260.1"/>
    </source>
</evidence>
<reference evidence="2 3" key="1">
    <citation type="submission" date="2023-07" db="EMBL/GenBank/DDBJ databases">
        <title>Sorghum-associated microbial communities from plants grown in Nebraska, USA.</title>
        <authorList>
            <person name="Schachtman D."/>
        </authorList>
    </citation>
    <scope>NUCLEOTIDE SEQUENCE [LARGE SCALE GENOMIC DNA]</scope>
    <source>
        <strain evidence="2 3">CC258</strain>
    </source>
</reference>
<dbReference type="SUPFAM" id="SSF51445">
    <property type="entry name" value="(Trans)glycosidases"/>
    <property type="match status" value="1"/>
</dbReference>
<accession>A0ABU1NXR8</accession>
<evidence type="ECO:0000256" key="1">
    <source>
        <dbReference type="SAM" id="SignalP"/>
    </source>
</evidence>
<gene>
    <name evidence="2" type="ORF">J2736_003462</name>
</gene>
<dbReference type="SUPFAM" id="SSF49785">
    <property type="entry name" value="Galactose-binding domain-like"/>
    <property type="match status" value="1"/>
</dbReference>
<feature type="chain" id="PRO_5047493843" evidence="1">
    <location>
        <begin position="27"/>
        <end position="1275"/>
    </location>
</feature>
<feature type="signal peptide" evidence="1">
    <location>
        <begin position="1"/>
        <end position="26"/>
    </location>
</feature>
<dbReference type="Gene3D" id="2.60.40.10">
    <property type="entry name" value="Immunoglobulins"/>
    <property type="match status" value="2"/>
</dbReference>
<protein>
    <submittedName>
        <fullName evidence="2">Uncharacterized protein</fullName>
    </submittedName>
</protein>
<sequence>MKKRLSLILSYLFVFMLILQAVPAFASGETVTSPEQIVVRVEGENYTAKVGNEITGTKENYLNIPRSTLSNGDFLYIKSLSGVPVSNYKVDYQVTVSVPGIYGMEIMSSPINLTSFPPYEMKINDGNYVTVNSTLATKIGQIDTPANVLHKFNLGPVTLKAGSNTISFRIPNGRAQDGRIYFYLDYMQFTKLPWGLNKITTNAPNNLFEESDVKELSIEFTDTASKGHVVAYKVEDYDGSVVVQNSVTMDVYAPSYKVTLPQLQRGHYTIKAEADQNGKPIIDYFSVVMNASDRHTSNNPFALDVAGGSLIPVDQAANYARAVRLTGVDYVRERMHWNSISSASGTYDFSKYDPYNSAYAANGIRVLELNHIAPTWAKDTGKNLPRNLLDAYQLAKTSATHYGAQSDWEFWNEPDISYTTDSEPADQYAAFLKATTIAARDSGSGTRVALGGIAYPPGGYTELLMENDVAPYMDIYNYHGHRSDSASQKILDMPPSFAAHTEFIQGYDLDTKPIYVTEAGVAQTFSDSTQTLYGEQLRTQARYLTTSTIQSIASGVDKHFWFVFPNYQETIGNYGSFTSRGTPYAAVNAEAAMTHALGEAVYLGKLTGLPDGVANYVFKDGTDSVVAYWSEHTTPLNVTTGTGTALLTDIMGKEQQLTSTNGSYPLTSGPDIHYLRIAGSIQNLTTSVFAAPVPKAAELSTADRMVITQKYPEATAAKAKSKGYLLDKNTATDIQVDVYNFNSSAMSGTVNGSVNGGWSLVSPSRTVTVAPYSKATLTFTLTGSQEIAADVKFPVIFQGTFSGEATSKSVTMIASNENKAVTPSLLLPDYDNPAQWGENISPGSTATVTSPSPGEIQFNYLFGSGDKWTYPNFFVPQNVTFAGSEGVTFDVYFPAPIEGVVVRSFIYESNGSGYFTGTGVTPVGGWQQVKLPWSDFAAFGTPDDNFHLDSDQITRFSIGINSRTATDVSFKLRNVGIYTQPDTGLYSKIVNLVPANNQELVAGNVTISADLVQGEIPIAAGSAELLVDGAVVPYLMNGQTLTASTVLAPGTHSVKLKAFDAIGRLMSVKSSVSVIANTVKPLSNGAPGIPVLSSDNGYSGLKDGNYTITMNMWYGNNGTLFKLYENGVLINMKTLSDASQSAQLVKVGVSNKPNGTYTYTSQLINKFGTTTSHPLVVTVTDVSPGKPVLSQDNWDGDGNYTITMNMWWGTNATGYRLYENGVMIDNHSLQANSPHAQRAVTAISGRTNGVYQYRVELFNAAGVISSDMLTVKVTK</sequence>
<dbReference type="InterPro" id="IPR008979">
    <property type="entry name" value="Galactose-bd-like_sf"/>
</dbReference>
<dbReference type="InterPro" id="IPR017853">
    <property type="entry name" value="GH"/>
</dbReference>
<proteinExistence type="predicted"/>
<dbReference type="Proteomes" id="UP001267290">
    <property type="component" value="Unassembled WGS sequence"/>
</dbReference>
<dbReference type="InterPro" id="IPR014756">
    <property type="entry name" value="Ig_E-set"/>
</dbReference>